<sequence>MQPPKLTHLNEKGEARMVDVGAKEITARVARAEGFIAMPADLIRQLTTLKKGNAYEVARLAGILGAKKTSDLIPLCHNLNLDNVSLEFEPDPEKGRVRVQAEARCSGRTGVELEALTAVSVALLTLYDMGKAVERGMEISGIRVLHKSGGKSGVWERAEPPVISHPDPQTTGNIERCIQNLPCAP</sequence>
<dbReference type="InterPro" id="IPR050105">
    <property type="entry name" value="MoCo_biosynth_MoaA/MoaC"/>
</dbReference>
<dbReference type="AlphaFoldDB" id="A0A450SDR7"/>
<evidence type="ECO:0000256" key="4">
    <source>
        <dbReference type="ARBA" id="ARBA00023150"/>
    </source>
</evidence>
<dbReference type="NCBIfam" id="NF006870">
    <property type="entry name" value="PRK09364.1"/>
    <property type="match status" value="1"/>
</dbReference>
<evidence type="ECO:0000256" key="1">
    <source>
        <dbReference type="ARBA" id="ARBA00001637"/>
    </source>
</evidence>
<proteinExistence type="inferred from homology"/>
<evidence type="ECO:0000256" key="5">
    <source>
        <dbReference type="ARBA" id="ARBA00023239"/>
    </source>
</evidence>
<comment type="similarity">
    <text evidence="7">Belongs to the MoaC family.</text>
</comment>
<dbReference type="InterPro" id="IPR047594">
    <property type="entry name" value="MoaC_bact/euk"/>
</dbReference>
<reference evidence="9" key="1">
    <citation type="submission" date="2019-02" db="EMBL/GenBank/DDBJ databases">
        <authorList>
            <person name="Gruber-Vodicka R. H."/>
            <person name="Seah K. B. B."/>
        </authorList>
    </citation>
    <scope>NUCLEOTIDE SEQUENCE</scope>
    <source>
        <strain evidence="9">BECK_DK161</strain>
    </source>
</reference>
<dbReference type="GO" id="GO:0006777">
    <property type="term" value="P:Mo-molybdopterin cofactor biosynthetic process"/>
    <property type="evidence" value="ECO:0007669"/>
    <property type="project" value="UniProtKB-UniRule"/>
</dbReference>
<comment type="catalytic activity">
    <reaction evidence="1 7">
        <text>(8S)-3',8-cyclo-7,8-dihydroguanosine 5'-triphosphate = cyclic pyranopterin phosphate + diphosphate</text>
        <dbReference type="Rhea" id="RHEA:49580"/>
        <dbReference type="ChEBI" id="CHEBI:33019"/>
        <dbReference type="ChEBI" id="CHEBI:59648"/>
        <dbReference type="ChEBI" id="CHEBI:131766"/>
        <dbReference type="EC" id="4.6.1.17"/>
    </reaction>
</comment>
<evidence type="ECO:0000256" key="3">
    <source>
        <dbReference type="ARBA" id="ARBA00012575"/>
    </source>
</evidence>
<dbReference type="Gene3D" id="3.30.70.640">
    <property type="entry name" value="Molybdopterin cofactor biosynthesis C (MoaC) domain"/>
    <property type="match status" value="1"/>
</dbReference>
<feature type="domain" description="Molybdopterin cofactor biosynthesis C (MoaC)" evidence="8">
    <location>
        <begin position="17"/>
        <end position="150"/>
    </location>
</feature>
<dbReference type="InterPro" id="IPR036522">
    <property type="entry name" value="MoaC_sf"/>
</dbReference>
<dbReference type="UniPathway" id="UPA00344"/>
<organism evidence="9">
    <name type="scientific">Candidatus Kentrum sp. DK</name>
    <dbReference type="NCBI Taxonomy" id="2126562"/>
    <lineage>
        <taxon>Bacteria</taxon>
        <taxon>Pseudomonadati</taxon>
        <taxon>Pseudomonadota</taxon>
        <taxon>Gammaproteobacteria</taxon>
        <taxon>Candidatus Kentrum</taxon>
    </lineage>
</organism>
<gene>
    <name evidence="7" type="primary">moaC</name>
    <name evidence="9" type="ORF">BECKDK2373C_GA0170839_102934</name>
</gene>
<comment type="function">
    <text evidence="6 7">Catalyzes the conversion of (8S)-3',8-cyclo-7,8-dihydroguanosine 5'-triphosphate to cyclic pyranopterin monophosphate (cPMP).</text>
</comment>
<evidence type="ECO:0000313" key="9">
    <source>
        <dbReference type="EMBL" id="VFJ50644.1"/>
    </source>
</evidence>
<dbReference type="GO" id="GO:0061799">
    <property type="term" value="F:cyclic pyranopterin monophosphate synthase activity"/>
    <property type="evidence" value="ECO:0007669"/>
    <property type="project" value="UniProtKB-UniRule"/>
</dbReference>
<evidence type="ECO:0000259" key="8">
    <source>
        <dbReference type="Pfam" id="PF01967"/>
    </source>
</evidence>
<evidence type="ECO:0000256" key="2">
    <source>
        <dbReference type="ARBA" id="ARBA00005046"/>
    </source>
</evidence>
<keyword evidence="5 7" id="KW-0456">Lyase</keyword>
<dbReference type="EC" id="4.6.1.17" evidence="3 7"/>
<comment type="caution">
    <text evidence="7">Lacks conserved residue(s) required for the propagation of feature annotation.</text>
</comment>
<name>A0A450SDR7_9GAMM</name>
<comment type="pathway">
    <text evidence="2 7">Cofactor biosynthesis; molybdopterin biosynthesis.</text>
</comment>
<feature type="active site" evidence="7">
    <location>
        <position position="128"/>
    </location>
</feature>
<dbReference type="NCBIfam" id="TIGR00581">
    <property type="entry name" value="moaC"/>
    <property type="match status" value="1"/>
</dbReference>
<comment type="subunit">
    <text evidence="7">Homohexamer; trimer of dimers.</text>
</comment>
<evidence type="ECO:0000256" key="6">
    <source>
        <dbReference type="ARBA" id="ARBA00055087"/>
    </source>
</evidence>
<dbReference type="PANTHER" id="PTHR22960">
    <property type="entry name" value="MOLYBDOPTERIN COFACTOR SYNTHESIS PROTEIN A"/>
    <property type="match status" value="1"/>
</dbReference>
<protein>
    <recommendedName>
        <fullName evidence="3 7">Cyclic pyranopterin monophosphate synthase</fullName>
        <ecNumber evidence="3 7">4.6.1.17</ecNumber>
    </recommendedName>
    <alternativeName>
        <fullName evidence="7">Molybdenum cofactor biosynthesis protein C</fullName>
    </alternativeName>
</protein>
<dbReference type="Pfam" id="PF01967">
    <property type="entry name" value="MoaC"/>
    <property type="match status" value="1"/>
</dbReference>
<evidence type="ECO:0000256" key="7">
    <source>
        <dbReference type="HAMAP-Rule" id="MF_01224"/>
    </source>
</evidence>
<accession>A0A450SDR7</accession>
<dbReference type="HAMAP" id="MF_01224_B">
    <property type="entry name" value="MoaC_B"/>
    <property type="match status" value="1"/>
</dbReference>
<keyword evidence="4 7" id="KW-0501">Molybdenum cofactor biosynthesis</keyword>
<dbReference type="InterPro" id="IPR023045">
    <property type="entry name" value="MoaC"/>
</dbReference>
<dbReference type="EMBL" id="CAADEY010000029">
    <property type="protein sequence ID" value="VFJ50644.1"/>
    <property type="molecule type" value="Genomic_DNA"/>
</dbReference>
<dbReference type="CDD" id="cd01420">
    <property type="entry name" value="MoaC_PE"/>
    <property type="match status" value="1"/>
</dbReference>
<dbReference type="InterPro" id="IPR002820">
    <property type="entry name" value="Mopterin_CF_biosynth-C_dom"/>
</dbReference>
<feature type="binding site" evidence="7">
    <location>
        <begin position="75"/>
        <end position="77"/>
    </location>
    <ligand>
        <name>substrate</name>
    </ligand>
</feature>
<dbReference type="SUPFAM" id="SSF55040">
    <property type="entry name" value="Molybdenum cofactor biosynthesis protein C, MoaC"/>
    <property type="match status" value="1"/>
</dbReference>